<feature type="region of interest" description="Disordered" evidence="1">
    <location>
        <begin position="1156"/>
        <end position="1208"/>
    </location>
</feature>
<evidence type="ECO:0000313" key="3">
    <source>
        <dbReference type="EMBL" id="CAL4796797.1"/>
    </source>
</evidence>
<evidence type="ECO:0000256" key="1">
    <source>
        <dbReference type="SAM" id="MobiDB-lite"/>
    </source>
</evidence>
<protein>
    <submittedName>
        <fullName evidence="2">Uncharacterized protein</fullName>
    </submittedName>
</protein>
<reference evidence="3 4" key="2">
    <citation type="submission" date="2024-05" db="EMBL/GenBank/DDBJ databases">
        <authorList>
            <person name="Chen Y."/>
            <person name="Shah S."/>
            <person name="Dougan E. K."/>
            <person name="Thang M."/>
            <person name="Chan C."/>
        </authorList>
    </citation>
    <scope>NUCLEOTIDE SEQUENCE [LARGE SCALE GENOMIC DNA]</scope>
</reference>
<dbReference type="EMBL" id="CAMXCT030004543">
    <property type="protein sequence ID" value="CAL4796797.1"/>
    <property type="molecule type" value="Genomic_DNA"/>
</dbReference>
<gene>
    <name evidence="2" type="ORF">C1SCF055_LOCUS34840</name>
</gene>
<evidence type="ECO:0000313" key="2">
    <source>
        <dbReference type="EMBL" id="CAI4009485.1"/>
    </source>
</evidence>
<dbReference type="EMBL" id="CAMXCT010004543">
    <property type="protein sequence ID" value="CAI4009485.1"/>
    <property type="molecule type" value="Genomic_DNA"/>
</dbReference>
<sequence>GCDWSASGAGRREVLSVLAVAPVLSSVPDAAFAKDLSGNYDDPEYPGCKRRIITLNDGEVQVNMKDPDRGRSCKGKQEVKYVLKGSVSGDQVTIDFADRGAVIAGFRSAFDGSLAQSEVATMLVGVAARTKVNRYNREFAVRKGDLISLDDDAGLKVKGKGQYKAWTSCAILRVSLGRAVSSVLEGMQSRKGKGKTKLPRLKSKSPVMFSLNSIAYWLGSGTDAIMKSRNALSWLYMELQQNKFNELMQERSHLLALHVEFDETSQKLQVRQNLFRAVTTLSVLVVNPPVVLRDKTAKGLWEGISHASIWDPFSMASQCDLLLLNYVCDGAPSNSCMIANIAKLTPENVLVFRQGCLLHETNHVPEIALKTLQDLPDMFCMSSLLTNGSIFYDILVHSRRVLLSKLEISFDEPCEENREYAQSIMNLVVQRRPQVDGADEENQDDLLKSAAMLLSLANGDWKQKTIVHHCKLTCCRSREETCEKLWLAIMAVVFRSRPEIPVLSHWTAVGDCIRFYLLAVAFHQLLPQAWSSLHGNDKLSPSGSVADLCGLGIPEDTDDYRKEIRVRAKKSSLFLERSSTLPNLIIAATFLPGIERVMRALFKDQRDRSWLLEGNDPALPAVVFASESQSPAEKAVRAYSALAFGRLPIQMKGFDSAALHRAQFVLLSIVAHTHRRLTRSFKAFPQRLSGILENEEAGPQIATEFCQLPLCCLDVFSQRLRKYMEARQLGAEDLASSHGQMRRIVRLLSKRKLTNSEIECNFARAVSQRLVTRGRTHAVETMVSKYILSEIQKEHQQFQLKLCQKKQAAAKQAGDDKGKTAYNGWTLFLKSQMDSRVAMPGETPNACRIRTWQMASAQWQAQVACDSQEMGRLAEWTNKNSQPLSQIVDPREEDNVLPEDQMVEFNESLSMFGDEHFAISEKLLEQKRKECHGNWLDQAHKQFKDKYSAFVNYKTSLDLNDTEFDGCCQSLYGPGFCKQQLTPVIADEYQRLFADVVSVLRIARETRRKDGHVPHHIPLLFFERDVGANVDCLRSVYLLTRVSFSPFDGTALQFTTANEEGRAEICFSEDGTMLLIELKPLLLEIARGDAVLDVKTASYSAVSLREIELGPACAPSDVDVKRSTGENGSDSGSENDDNYTSCMTTRKRLAMLRKAVNGTGTTGSKRKTAPSHQGEKPTKKKAPAPAKSKGATATGVNPTADDEPGHAGEMHDSIVVEWDHAFSSRAGPIKTEKKSEHSQQPKSMTGTKTTETVGSKAGGIEIVSRTLPWRDANNYCWMFNASSGKAFPLGRITELRVGQPTHAVSIKCSSHSQCQMMVSAKKLTADAEPAMLQWLLAGTRIPDRSDAKRHKEQFKSFVRC</sequence>
<dbReference type="EMBL" id="CAMXCT020004543">
    <property type="protein sequence ID" value="CAL1162860.1"/>
    <property type="molecule type" value="Genomic_DNA"/>
</dbReference>
<proteinExistence type="predicted"/>
<feature type="compositionally biased region" description="Low complexity" evidence="1">
    <location>
        <begin position="1183"/>
        <end position="1195"/>
    </location>
</feature>
<name>A0A9P1DFX0_9DINO</name>
<evidence type="ECO:0000313" key="4">
    <source>
        <dbReference type="Proteomes" id="UP001152797"/>
    </source>
</evidence>
<dbReference type="OrthoDB" id="422530at2759"/>
<feature type="non-terminal residue" evidence="2">
    <location>
        <position position="1360"/>
    </location>
</feature>
<feature type="compositionally biased region" description="Polar residues" evidence="1">
    <location>
        <begin position="1125"/>
        <end position="1141"/>
    </location>
</feature>
<comment type="caution">
    <text evidence="2">The sequence shown here is derived from an EMBL/GenBank/DDBJ whole genome shotgun (WGS) entry which is preliminary data.</text>
</comment>
<feature type="region of interest" description="Disordered" evidence="1">
    <location>
        <begin position="1226"/>
        <end position="1253"/>
    </location>
</feature>
<feature type="compositionally biased region" description="Basic and acidic residues" evidence="1">
    <location>
        <begin position="1230"/>
        <end position="1239"/>
    </location>
</feature>
<organism evidence="2">
    <name type="scientific">Cladocopium goreaui</name>
    <dbReference type="NCBI Taxonomy" id="2562237"/>
    <lineage>
        <taxon>Eukaryota</taxon>
        <taxon>Sar</taxon>
        <taxon>Alveolata</taxon>
        <taxon>Dinophyceae</taxon>
        <taxon>Suessiales</taxon>
        <taxon>Symbiodiniaceae</taxon>
        <taxon>Cladocopium</taxon>
    </lineage>
</organism>
<feature type="compositionally biased region" description="Polar residues" evidence="1">
    <location>
        <begin position="1240"/>
        <end position="1253"/>
    </location>
</feature>
<keyword evidence="4" id="KW-1185">Reference proteome</keyword>
<reference evidence="2" key="1">
    <citation type="submission" date="2022-10" db="EMBL/GenBank/DDBJ databases">
        <authorList>
            <person name="Chen Y."/>
            <person name="Dougan E. K."/>
            <person name="Chan C."/>
            <person name="Rhodes N."/>
            <person name="Thang M."/>
        </authorList>
    </citation>
    <scope>NUCLEOTIDE SEQUENCE</scope>
</reference>
<feature type="region of interest" description="Disordered" evidence="1">
    <location>
        <begin position="1115"/>
        <end position="1141"/>
    </location>
</feature>
<dbReference type="Proteomes" id="UP001152797">
    <property type="component" value="Unassembled WGS sequence"/>
</dbReference>
<accession>A0A9P1DFX0</accession>